<dbReference type="Gene3D" id="3.20.20.100">
    <property type="entry name" value="NADP-dependent oxidoreductase domain"/>
    <property type="match status" value="1"/>
</dbReference>
<accession>A0ABN2NAJ8</accession>
<keyword evidence="4" id="KW-1185">Reference proteome</keyword>
<dbReference type="CDD" id="cd19081">
    <property type="entry name" value="AKR_AKR9C1"/>
    <property type="match status" value="1"/>
</dbReference>
<evidence type="ECO:0000256" key="1">
    <source>
        <dbReference type="ARBA" id="ARBA00023002"/>
    </source>
</evidence>
<evidence type="ECO:0000313" key="3">
    <source>
        <dbReference type="EMBL" id="GAA1858491.1"/>
    </source>
</evidence>
<feature type="domain" description="NADP-dependent oxidoreductase" evidence="2">
    <location>
        <begin position="15"/>
        <end position="316"/>
    </location>
</feature>
<dbReference type="SUPFAM" id="SSF51430">
    <property type="entry name" value="NAD(P)-linked oxidoreductase"/>
    <property type="match status" value="1"/>
</dbReference>
<dbReference type="PANTHER" id="PTHR43364">
    <property type="entry name" value="NADH-SPECIFIC METHYLGLYOXAL REDUCTASE-RELATED"/>
    <property type="match status" value="1"/>
</dbReference>
<dbReference type="RefSeq" id="WP_344101159.1">
    <property type="nucleotide sequence ID" value="NZ_BAAANL010000002.1"/>
</dbReference>
<protein>
    <submittedName>
        <fullName evidence="3">Aldo/keto reductase</fullName>
    </submittedName>
</protein>
<sequence>MKYRFLGRTGLEVSPLALGTMTFGREADEQTSVRILDAFADAGGNLVDTADVYNGGASEEILGRWLKGRRDDVVVATKVRYNVARGPNTQGLSRRRIIAAVEESLRRLGTDYIDLYQIHAWDPVVPLEETLWTLDNLVRSGKVRYIGASNVSGSQLQKAIDISRGNGWEPFRALQPLYNLLDRDAELELLDVCRDEGLGVIAWSPLRGGWLTGRMRREDGAPAAGTRVETAEKLGWGESWSAYASQERTWRILDTLDEIAAERSRPVPQVALAWLLSRPVLTAPIVGARDAGQLAELLPVLDWELSAGEAARLDEASSFRLPYPYNEISKGAAGR</sequence>
<dbReference type="Pfam" id="PF00248">
    <property type="entry name" value="Aldo_ket_red"/>
    <property type="match status" value="1"/>
</dbReference>
<dbReference type="InterPro" id="IPR020471">
    <property type="entry name" value="AKR"/>
</dbReference>
<evidence type="ECO:0000313" key="4">
    <source>
        <dbReference type="Proteomes" id="UP001501094"/>
    </source>
</evidence>
<evidence type="ECO:0000259" key="2">
    <source>
        <dbReference type="Pfam" id="PF00248"/>
    </source>
</evidence>
<dbReference type="InterPro" id="IPR023210">
    <property type="entry name" value="NADP_OxRdtase_dom"/>
</dbReference>
<dbReference type="InterPro" id="IPR036812">
    <property type="entry name" value="NAD(P)_OxRdtase_dom_sf"/>
</dbReference>
<organism evidence="3 4">
    <name type="scientific">Myceligenerans crystallogenes</name>
    <dbReference type="NCBI Taxonomy" id="316335"/>
    <lineage>
        <taxon>Bacteria</taxon>
        <taxon>Bacillati</taxon>
        <taxon>Actinomycetota</taxon>
        <taxon>Actinomycetes</taxon>
        <taxon>Micrococcales</taxon>
        <taxon>Promicromonosporaceae</taxon>
        <taxon>Myceligenerans</taxon>
    </lineage>
</organism>
<dbReference type="EMBL" id="BAAANL010000002">
    <property type="protein sequence ID" value="GAA1858491.1"/>
    <property type="molecule type" value="Genomic_DNA"/>
</dbReference>
<dbReference type="Proteomes" id="UP001501094">
    <property type="component" value="Unassembled WGS sequence"/>
</dbReference>
<reference evidence="3 4" key="1">
    <citation type="journal article" date="2019" name="Int. J. Syst. Evol. Microbiol.">
        <title>The Global Catalogue of Microorganisms (GCM) 10K type strain sequencing project: providing services to taxonomists for standard genome sequencing and annotation.</title>
        <authorList>
            <consortium name="The Broad Institute Genomics Platform"/>
            <consortium name="The Broad Institute Genome Sequencing Center for Infectious Disease"/>
            <person name="Wu L."/>
            <person name="Ma J."/>
        </authorList>
    </citation>
    <scope>NUCLEOTIDE SEQUENCE [LARGE SCALE GENOMIC DNA]</scope>
    <source>
        <strain evidence="3 4">JCM 14326</strain>
    </source>
</reference>
<gene>
    <name evidence="3" type="ORF">GCM10009751_14980</name>
</gene>
<name>A0ABN2NAJ8_9MICO</name>
<dbReference type="PANTHER" id="PTHR43364:SF4">
    <property type="entry name" value="NAD(P)-LINKED OXIDOREDUCTASE SUPERFAMILY PROTEIN"/>
    <property type="match status" value="1"/>
</dbReference>
<proteinExistence type="predicted"/>
<dbReference type="InterPro" id="IPR050523">
    <property type="entry name" value="AKR_Detox_Biosynth"/>
</dbReference>
<dbReference type="PRINTS" id="PR00069">
    <property type="entry name" value="ALDKETRDTASE"/>
</dbReference>
<comment type="caution">
    <text evidence="3">The sequence shown here is derived from an EMBL/GenBank/DDBJ whole genome shotgun (WGS) entry which is preliminary data.</text>
</comment>
<keyword evidence="1" id="KW-0560">Oxidoreductase</keyword>